<dbReference type="EMBL" id="CP032614">
    <property type="protein sequence ID" value="AYF85355.1"/>
    <property type="molecule type" value="Genomic_DNA"/>
</dbReference>
<dbReference type="GO" id="GO:0008757">
    <property type="term" value="F:S-adenosylmethionine-dependent methyltransferase activity"/>
    <property type="evidence" value="ECO:0007669"/>
    <property type="project" value="InterPro"/>
</dbReference>
<geneLocation type="plasmid" evidence="1 2">
    <name>p.1</name>
</geneLocation>
<dbReference type="GO" id="GO:0032259">
    <property type="term" value="P:methylation"/>
    <property type="evidence" value="ECO:0007669"/>
    <property type="project" value="UniProtKB-KW"/>
</dbReference>
<dbReference type="Pfam" id="PF08241">
    <property type="entry name" value="Methyltransf_11"/>
    <property type="match status" value="1"/>
</dbReference>
<dbReference type="Proteomes" id="UP000269847">
    <property type="component" value="Plasmid p.1"/>
</dbReference>
<accession>A0A9W3YL51</accession>
<evidence type="ECO:0000313" key="1">
    <source>
        <dbReference type="EMBL" id="AYF85355.1"/>
    </source>
</evidence>
<dbReference type="AlphaFoldDB" id="A0A9W3YL51"/>
<dbReference type="InterPro" id="IPR029063">
    <property type="entry name" value="SAM-dependent_MTases_sf"/>
</dbReference>
<keyword evidence="1" id="KW-0489">Methyltransferase</keyword>
<name>A0A9W3YL51_BACTU</name>
<proteinExistence type="predicted"/>
<sequence>MREKNLHLGCGRTILENWINLDVVKQDGVDVVANLDNCKNKRLPFENDSIDQFLAEHLLEHIQYPLFLMEELYRIAKPKAKAVLVFKVPYGSSDSAFEDLTHVRQYFLHSFDYFY</sequence>
<protein>
    <submittedName>
        <fullName evidence="1">Methyltransferase domain-containing protein</fullName>
    </submittedName>
</protein>
<dbReference type="Gene3D" id="3.40.50.150">
    <property type="entry name" value="Vaccinia Virus protein VP39"/>
    <property type="match status" value="1"/>
</dbReference>
<reference evidence="1 2" key="1">
    <citation type="submission" date="2018-09" db="EMBL/GenBank/DDBJ databases">
        <title>Complete genome of Bacillus thuringiensis strain QZL38.</title>
        <authorList>
            <person name="Song F."/>
        </authorList>
    </citation>
    <scope>NUCLEOTIDE SEQUENCE [LARGE SCALE GENOMIC DNA]</scope>
    <source>
        <strain evidence="1 2">QZL38</strain>
        <plasmid evidence="1 2">p.1</plasmid>
    </source>
</reference>
<dbReference type="InterPro" id="IPR013216">
    <property type="entry name" value="Methyltransf_11"/>
</dbReference>
<dbReference type="SUPFAM" id="SSF53335">
    <property type="entry name" value="S-adenosyl-L-methionine-dependent methyltransferases"/>
    <property type="match status" value="1"/>
</dbReference>
<organism evidence="1 2">
    <name type="scientific">Bacillus thuringiensis</name>
    <dbReference type="NCBI Taxonomy" id="1428"/>
    <lineage>
        <taxon>Bacteria</taxon>
        <taxon>Bacillati</taxon>
        <taxon>Bacillota</taxon>
        <taxon>Bacilli</taxon>
        <taxon>Bacillales</taxon>
        <taxon>Bacillaceae</taxon>
        <taxon>Bacillus</taxon>
        <taxon>Bacillus cereus group</taxon>
    </lineage>
</organism>
<gene>
    <name evidence="1" type="ORF">D7J84_30755</name>
</gene>
<evidence type="ECO:0000313" key="2">
    <source>
        <dbReference type="Proteomes" id="UP000269847"/>
    </source>
</evidence>
<keyword evidence="1" id="KW-0808">Transferase</keyword>
<keyword evidence="1" id="KW-0614">Plasmid</keyword>
<dbReference type="RefSeq" id="WP_001208384.1">
    <property type="nucleotide sequence ID" value="NZ_CP014283.1"/>
</dbReference>